<keyword evidence="3" id="KW-1185">Reference proteome</keyword>
<evidence type="ECO:0000313" key="2">
    <source>
        <dbReference type="EMBL" id="CAB3993504.1"/>
    </source>
</evidence>
<evidence type="ECO:0000313" key="3">
    <source>
        <dbReference type="Proteomes" id="UP001152795"/>
    </source>
</evidence>
<dbReference type="InterPro" id="IPR006580">
    <property type="entry name" value="Znf_TTF"/>
</dbReference>
<feature type="region of interest" description="Disordered" evidence="1">
    <location>
        <begin position="1"/>
        <end position="27"/>
    </location>
</feature>
<dbReference type="OrthoDB" id="10033767at2759"/>
<sequence length="1411" mass="161323">MRTSLQQLQTQSRSRESTSYDASWAPVQKEVDVEIEIDQPSLPDADVHRNISSDSATAENEKQQTICSQASVIVSESIFQGSETAETDVNDRECRKIDLVRTETELPPLPNSTATIPELMLEDTENTLENADNVTVSSTERYLRCLGQLRRSSEKLSSLVSEATDQNQVHLKSAYTQLISTCERVVTMVEDVKESAKVGLQAVQNQTEAESDMLEDSNLIEHDPARRPETLTRNQIKYLIHLGPYQPKLSIYPRNLELTKKGKQSSFSQSWFDDYPYLEYSILANKAYCFVCSIFGKEGDQREISEKAWIESIDDWSKMKGSRGKNKPGKLQTHFSCDAHTAAIRDYAIFVREGNHIDGLLSKQQRRSIIDDESEKAKNREVIEMLIDVTKTLTRNGIALRGNDSDEDGNFRQIVYLLSRHNPDGDQSLSDIFNDFASGEFDGTGVAIDEKYQTVQVEVRIGHSKSDKKVNTSPQERISDVVCLGQFVEFVVTEPACARDAEDKVPHTQNPFTIMMAMQRQQKSLPHKYEVKKPNRKLDLKNDILGWLEINELGWTADAVTDQGCNFINTLADVLWAIDGHDKTLQDRGCGIPEMFKHLQGYNKPEITKHRKRQYNNLNYIDVFAYSQRLFQMCSCSYLKRDAWKGVYNALLRLADNLRKYANYLDEQLAATETSQARKIARTDVDEWQVYQAMNITPTKRAKYQSLHQALQNADSYEAIFINDFAPADRRRRFEYMTGLVFPIKCIRYSYTALHNHLHFVWKLEVADNESVRQQKNDQTKDKFKLQFPVYHSRAMKRDFLSCFGKVTGVKSAFLREAYRRLTGDSAAARNLSEKEVDSRIQEVLDHEDPDILWDLRVNNTGRPEDYPLFLQKCQDYIKGKVETAVDDRRNDNVTENGESVVHLAMAMNARDLHEQVKEQCPEGTPIPSIQWLRLQFWPSKACAASKRHTGRLKVKMVVAARQFRKSHVDAHYASAVFRYQKEFCVQFQDIASLVCEDDKHTIKVGEPGFPVAAVERGKRVIVGLNQSFEVGDHDFTKFSLSPSVSLVVEIPDSIDGSFYDGQVYVGLKAEPSSALRHACELNTCLNTSDQDKPVECHYHDGGFDHNLRFLRTQLSQVAYFLERDLDMLILVQTPPQHSWKNPAERVMSNLNLALQGVGVMRTETETQEGALKSANNLKKIRKVAEKNPSAQHEISDSLEQPKILLSSQFKRCQLKGKNFQVFTAATKEGITKTASQLHKIDPGFNLDVLIDTSKPCKISKKLKKFMHSHTRKGHYQFSIKKCKEENCACRIPRTQPDLFDKLHHLPYPIPHRDHYKSFQELYGKDDDSNEEKHVPSNQLKAAARHRMPFSPSSHKSNNAKTVIQCDDCLKWRVCYASHVLKKNQKRELESELDNIAYSCGSCFQDIEDYQ</sequence>
<dbReference type="Proteomes" id="UP001152795">
    <property type="component" value="Unassembled WGS sequence"/>
</dbReference>
<evidence type="ECO:0000256" key="1">
    <source>
        <dbReference type="SAM" id="MobiDB-lite"/>
    </source>
</evidence>
<accession>A0A7D9HYT7</accession>
<organism evidence="2 3">
    <name type="scientific">Paramuricea clavata</name>
    <name type="common">Red gorgonian</name>
    <name type="synonym">Violescent sea-whip</name>
    <dbReference type="NCBI Taxonomy" id="317549"/>
    <lineage>
        <taxon>Eukaryota</taxon>
        <taxon>Metazoa</taxon>
        <taxon>Cnidaria</taxon>
        <taxon>Anthozoa</taxon>
        <taxon>Octocorallia</taxon>
        <taxon>Malacalcyonacea</taxon>
        <taxon>Plexauridae</taxon>
        <taxon>Paramuricea</taxon>
    </lineage>
</organism>
<gene>
    <name evidence="2" type="ORF">PACLA_8A064789</name>
</gene>
<reference evidence="2" key="1">
    <citation type="submission" date="2020-04" db="EMBL/GenBank/DDBJ databases">
        <authorList>
            <person name="Alioto T."/>
            <person name="Alioto T."/>
            <person name="Gomez Garrido J."/>
        </authorList>
    </citation>
    <scope>NUCLEOTIDE SEQUENCE</scope>
    <source>
        <strain evidence="2">A484AB</strain>
    </source>
</reference>
<feature type="non-terminal residue" evidence="2">
    <location>
        <position position="1"/>
    </location>
</feature>
<feature type="compositionally biased region" description="Low complexity" evidence="1">
    <location>
        <begin position="1"/>
        <end position="12"/>
    </location>
</feature>
<dbReference type="SMART" id="SM00597">
    <property type="entry name" value="ZnF_TTF"/>
    <property type="match status" value="1"/>
</dbReference>
<comment type="caution">
    <text evidence="2">The sequence shown here is derived from an EMBL/GenBank/DDBJ whole genome shotgun (WGS) entry which is preliminary data.</text>
</comment>
<name>A0A7D9HYT7_PARCT</name>
<dbReference type="EMBL" id="CACRXK020002272">
    <property type="protein sequence ID" value="CAB3993504.1"/>
    <property type="molecule type" value="Genomic_DNA"/>
</dbReference>
<proteinExistence type="predicted"/>
<protein>
    <submittedName>
        <fullName evidence="2">Uncharacterized protein</fullName>
    </submittedName>
</protein>